<evidence type="ECO:0000313" key="2">
    <source>
        <dbReference type="EMBL" id="TDE39892.1"/>
    </source>
</evidence>
<dbReference type="AlphaFoldDB" id="A0A4R5EY83"/>
<evidence type="ECO:0000256" key="1">
    <source>
        <dbReference type="SAM" id="Phobius"/>
    </source>
</evidence>
<dbReference type="EMBL" id="SMLD01000113">
    <property type="protein sequence ID" value="TDE39892.1"/>
    <property type="molecule type" value="Genomic_DNA"/>
</dbReference>
<proteinExistence type="predicted"/>
<keyword evidence="1" id="KW-1133">Transmembrane helix</keyword>
<dbReference type="RefSeq" id="WP_132636438.1">
    <property type="nucleotide sequence ID" value="NZ_SMLD01000113.1"/>
</dbReference>
<organism evidence="2 3">
    <name type="scientific">Nonomuraea mesophila</name>
    <dbReference type="NCBI Taxonomy" id="2530382"/>
    <lineage>
        <taxon>Bacteria</taxon>
        <taxon>Bacillati</taxon>
        <taxon>Actinomycetota</taxon>
        <taxon>Actinomycetes</taxon>
        <taxon>Streptosporangiales</taxon>
        <taxon>Streptosporangiaceae</taxon>
        <taxon>Nonomuraea</taxon>
    </lineage>
</organism>
<protein>
    <submittedName>
        <fullName evidence="2">Uncharacterized protein</fullName>
    </submittedName>
</protein>
<feature type="transmembrane region" description="Helical" evidence="1">
    <location>
        <begin position="46"/>
        <end position="70"/>
    </location>
</feature>
<gene>
    <name evidence="2" type="ORF">E1295_32660</name>
</gene>
<keyword evidence="1" id="KW-0812">Transmembrane</keyword>
<comment type="caution">
    <text evidence="2">The sequence shown here is derived from an EMBL/GenBank/DDBJ whole genome shotgun (WGS) entry which is preliminary data.</text>
</comment>
<keyword evidence="3" id="KW-1185">Reference proteome</keyword>
<reference evidence="2 3" key="1">
    <citation type="submission" date="2019-03" db="EMBL/GenBank/DDBJ databases">
        <title>Draft genome sequences of novel Actinobacteria.</title>
        <authorList>
            <person name="Sahin N."/>
            <person name="Ay H."/>
            <person name="Saygin H."/>
        </authorList>
    </citation>
    <scope>NUCLEOTIDE SEQUENCE [LARGE SCALE GENOMIC DNA]</scope>
    <source>
        <strain evidence="2 3">6K102</strain>
    </source>
</reference>
<evidence type="ECO:0000313" key="3">
    <source>
        <dbReference type="Proteomes" id="UP000295136"/>
    </source>
</evidence>
<dbReference type="Proteomes" id="UP000295136">
    <property type="component" value="Unassembled WGS sequence"/>
</dbReference>
<keyword evidence="1" id="KW-0472">Membrane</keyword>
<name>A0A4R5EY83_9ACTN</name>
<accession>A0A4R5EY83</accession>
<sequence length="74" mass="7832">MTSFPSGHLARHPELVAVPDEPPPVFVPAARTGRAPADRARLPGRLMIAVGVPLGVFLAYELYTAVAAAARPHH</sequence>